<proteinExistence type="inferred from homology"/>
<dbReference type="InterPro" id="IPR023347">
    <property type="entry name" value="Lysozyme_dom_sf"/>
</dbReference>
<keyword evidence="5" id="KW-1185">Reference proteome</keyword>
<keyword evidence="1 3" id="KW-0929">Antimicrobial</keyword>
<dbReference type="Gene3D" id="1.10.530.40">
    <property type="match status" value="1"/>
</dbReference>
<dbReference type="GO" id="GO:0031640">
    <property type="term" value="P:killing of cells of another organism"/>
    <property type="evidence" value="ECO:0007669"/>
    <property type="project" value="UniProtKB-KW"/>
</dbReference>
<dbReference type="RefSeq" id="WP_180861440.1">
    <property type="nucleotide sequence ID" value="NZ_CAIJDE010000063.1"/>
</dbReference>
<dbReference type="GO" id="GO:0042742">
    <property type="term" value="P:defense response to bacterium"/>
    <property type="evidence" value="ECO:0007669"/>
    <property type="project" value="UniProtKB-KW"/>
</dbReference>
<gene>
    <name evidence="4" type="ORF">FLAPXU55_04461</name>
</gene>
<dbReference type="Proteomes" id="UP000533639">
    <property type="component" value="Unassembled WGS sequence"/>
</dbReference>
<reference evidence="4 5" key="1">
    <citation type="submission" date="2020-06" db="EMBL/GenBank/DDBJ databases">
        <authorList>
            <person name="Criscuolo A."/>
        </authorList>
    </citation>
    <scope>NUCLEOTIDE SEQUENCE [LARGE SCALE GENOMIC DNA]</scope>
    <source>
        <strain evidence="4">PXU-55</strain>
    </source>
</reference>
<evidence type="ECO:0000256" key="3">
    <source>
        <dbReference type="RuleBase" id="RU003788"/>
    </source>
</evidence>
<dbReference type="EC" id="3.2.1.17" evidence="3"/>
<comment type="caution">
    <text evidence="4">The sequence shown here is derived from an EMBL/GenBank/DDBJ whole genome shotgun (WGS) entry which is preliminary data.</text>
</comment>
<keyword evidence="2 3" id="KW-0081">Bacteriolytic enzyme</keyword>
<evidence type="ECO:0000313" key="4">
    <source>
        <dbReference type="EMBL" id="CAC9976733.1"/>
    </source>
</evidence>
<comment type="catalytic activity">
    <reaction evidence="3">
        <text>Hydrolysis of (1-&gt;4)-beta-linkages between N-acetylmuramic acid and N-acetyl-D-glucosamine residues in a peptidoglycan and between N-acetyl-D-glucosamine residues in chitodextrins.</text>
        <dbReference type="EC" id="3.2.1.17"/>
    </reaction>
</comment>
<sequence length="450" mass="48058">MKTTKKIKFSDIAGMLERDGMREIIGGSGGGGTAGSGLGGGAGPALSTNPFNTSFTGSNYGGFGGANAVGGGVYGSGSITGAGESSYPGSPFYTGNTLGINNLNSSTSSFSSNSSYNYNYNNGGWILNSDGSRTTNDPTAISRYLGFLNANNGNVTNNQMYDFLNREVSAGGREINNNNLPGIVLNEVPVVNNYKGPSTIPQGVVYDNGILHINSTSSGQGGAINGTKAVLTTFTKTEVLDSLTKIKFSEMAHKSIVDYDPIKKEHNYGNMFQPTMKLNAEGLYEIALYENLSLNVYDLDSNKAKHTTIGFGHKLHDGAIKSTDPKSITFDQAVTFLAQDVISAENALNQKMENMDLTGQFNRSQYFALVDMTYNGGPGSNENRTLTHQVLEAMKSGGVAAANKIMENSYLNKVDGGLQDRRYFEAQAFIYGRTVTPEQAKEELKKLGLK</sequence>
<dbReference type="InterPro" id="IPR023346">
    <property type="entry name" value="Lysozyme-like_dom_sf"/>
</dbReference>
<evidence type="ECO:0000256" key="1">
    <source>
        <dbReference type="ARBA" id="ARBA00022529"/>
    </source>
</evidence>
<dbReference type="InterPro" id="IPR002196">
    <property type="entry name" value="Glyco_hydro_24"/>
</dbReference>
<dbReference type="GO" id="GO:0016998">
    <property type="term" value="P:cell wall macromolecule catabolic process"/>
    <property type="evidence" value="ECO:0007669"/>
    <property type="project" value="InterPro"/>
</dbReference>
<dbReference type="GO" id="GO:0003796">
    <property type="term" value="F:lysozyme activity"/>
    <property type="evidence" value="ECO:0007669"/>
    <property type="project" value="UniProtKB-EC"/>
</dbReference>
<name>A0A9N8J5T2_9FLAO</name>
<dbReference type="Pfam" id="PF00959">
    <property type="entry name" value="Phage_lysozyme"/>
    <property type="match status" value="1"/>
</dbReference>
<evidence type="ECO:0000256" key="2">
    <source>
        <dbReference type="ARBA" id="ARBA00022638"/>
    </source>
</evidence>
<evidence type="ECO:0000313" key="5">
    <source>
        <dbReference type="Proteomes" id="UP000533639"/>
    </source>
</evidence>
<comment type="similarity">
    <text evidence="3">Belongs to the glycosyl hydrolase 24 family.</text>
</comment>
<dbReference type="GO" id="GO:0009253">
    <property type="term" value="P:peptidoglycan catabolic process"/>
    <property type="evidence" value="ECO:0007669"/>
    <property type="project" value="InterPro"/>
</dbReference>
<keyword evidence="3" id="KW-0378">Hydrolase</keyword>
<organism evidence="4 5">
    <name type="scientific">Flavobacterium panici</name>
    <dbReference type="NCBI Taxonomy" id="2654843"/>
    <lineage>
        <taxon>Bacteria</taxon>
        <taxon>Pseudomonadati</taxon>
        <taxon>Bacteroidota</taxon>
        <taxon>Flavobacteriia</taxon>
        <taxon>Flavobacteriales</taxon>
        <taxon>Flavobacteriaceae</taxon>
        <taxon>Flavobacterium</taxon>
    </lineage>
</organism>
<accession>A0A9N8J5T2</accession>
<dbReference type="AlphaFoldDB" id="A0A9N8J5T2"/>
<protein>
    <recommendedName>
        <fullName evidence="3">Lysozyme</fullName>
        <ecNumber evidence="3">3.2.1.17</ecNumber>
    </recommendedName>
</protein>
<dbReference type="EMBL" id="CAIJDE010000063">
    <property type="protein sequence ID" value="CAC9976733.1"/>
    <property type="molecule type" value="Genomic_DNA"/>
</dbReference>
<keyword evidence="3" id="KW-0326">Glycosidase</keyword>
<dbReference type="SUPFAM" id="SSF53955">
    <property type="entry name" value="Lysozyme-like"/>
    <property type="match status" value="1"/>
</dbReference>